<gene>
    <name evidence="8" type="primary">LOC104779042</name>
</gene>
<keyword evidence="3" id="KW-0804">Transcription</keyword>
<dbReference type="Pfam" id="PF12157">
    <property type="entry name" value="DUF3591"/>
    <property type="match status" value="1"/>
</dbReference>
<evidence type="ECO:0000256" key="2">
    <source>
        <dbReference type="ARBA" id="ARBA00023015"/>
    </source>
</evidence>
<evidence type="ECO:0000313" key="8">
    <source>
        <dbReference type="RefSeq" id="XP_010501740.2"/>
    </source>
</evidence>
<feature type="region of interest" description="Disordered" evidence="5">
    <location>
        <begin position="1"/>
        <end position="28"/>
    </location>
</feature>
<dbReference type="InterPro" id="IPR009067">
    <property type="entry name" value="TAF_II_230-bd"/>
</dbReference>
<feature type="domain" description="Ubiquitin-like" evidence="6">
    <location>
        <begin position="660"/>
        <end position="730"/>
    </location>
</feature>
<accession>A0ABM0YJ45</accession>
<dbReference type="CDD" id="cd17064">
    <property type="entry name" value="Ubl_TAFs_like"/>
    <property type="match status" value="1"/>
</dbReference>
<dbReference type="PANTHER" id="PTHR13900">
    <property type="entry name" value="TRANSCRIPTION INITIATION FACTOR TFIID"/>
    <property type="match status" value="1"/>
</dbReference>
<dbReference type="Gene3D" id="3.10.20.90">
    <property type="entry name" value="Phosphatidylinositol 3-kinase Catalytic Subunit, Chain A, domain 1"/>
    <property type="match status" value="1"/>
</dbReference>
<dbReference type="SUPFAM" id="SSF47055">
    <property type="entry name" value="TAF(II)230 TBP-binding fragment"/>
    <property type="match status" value="1"/>
</dbReference>
<dbReference type="SMART" id="SM00213">
    <property type="entry name" value="UBQ"/>
    <property type="match status" value="1"/>
</dbReference>
<keyword evidence="2" id="KW-0805">Transcription regulation</keyword>
<keyword evidence="4" id="KW-0539">Nucleus</keyword>
<dbReference type="GeneID" id="104779042"/>
<dbReference type="InterPro" id="IPR029071">
    <property type="entry name" value="Ubiquitin-like_domsf"/>
</dbReference>
<dbReference type="Gene3D" id="1.10.1100.10">
    <property type="entry name" value="TAFII-230 TBP-binding domain"/>
    <property type="match status" value="1"/>
</dbReference>
<dbReference type="PROSITE" id="PS50053">
    <property type="entry name" value="UBIQUITIN_2"/>
    <property type="match status" value="1"/>
</dbReference>
<dbReference type="Pfam" id="PF00240">
    <property type="entry name" value="ubiquitin"/>
    <property type="match status" value="1"/>
</dbReference>
<dbReference type="SUPFAM" id="SSF54236">
    <property type="entry name" value="Ubiquitin-like"/>
    <property type="match status" value="1"/>
</dbReference>
<dbReference type="InterPro" id="IPR000626">
    <property type="entry name" value="Ubiquitin-like_dom"/>
</dbReference>
<evidence type="ECO:0000259" key="6">
    <source>
        <dbReference type="PROSITE" id="PS50053"/>
    </source>
</evidence>
<evidence type="ECO:0000256" key="1">
    <source>
        <dbReference type="ARBA" id="ARBA00004123"/>
    </source>
</evidence>
<dbReference type="Pfam" id="PF09247">
    <property type="entry name" value="TBP-binding"/>
    <property type="match status" value="1"/>
</dbReference>
<evidence type="ECO:0000256" key="3">
    <source>
        <dbReference type="ARBA" id="ARBA00023163"/>
    </source>
</evidence>
<dbReference type="Proteomes" id="UP000694864">
    <property type="component" value="Chromosome 3"/>
</dbReference>
<sequence>MAESNGKGSHETYSDDDEEHEDNSRGFNLGFIFGNVDNSGDLDADYLDEDAKEHLSALADKLGSSLPDINLLAKSERTTSDPAEQDYDRKAEDAVDYEDIDEEYDGPEVQIVSEEDHLLPKKEYFSTAVALGNLTSRASVFDDEDYDEEEEQEEVHPPVEKSFETANREPVVLKEDKALEYEDRNLETEDQMDQMDTEDFQEEEVDELLEGTLDEKGAAPLPTLYVEDGMVILQFSEIFAIHEPPQKRDRREKRYVTCREKYKSMNISELVEDDEEVLLKSHGRVDTHVKQADLVQLDVPFPIREGLQLVQAGRMGGIPSESREFTKLGRDSCIMGEMLKQDLDDNSSLCQSQLSMEVFPLDQHEWEHQILWEHSPEISGTSGQGCESGLEPEGMLVDGTNSETDQESLNVMNSREQVQADNSMLMPFFANLLESFGSRGSQSTNESTNKSRHHPQLLRLESQWDENHLRANDEAGVENIKRLESEALGRFSRLVLRERDLGDETWLDSVIWDSDKALSRSKLIFDLQDEQMVFEIVDNEETKNLQRHAGAMIVSRSSKSKDEDFHEGFESNSGWQFNISNDKFYMNGKSSQQLQANTNKSGIHSLRVFHSAPAIKLQTMKSKLSNKDIANFHRPKALWYPHDNELAIKQQGKLPTRGSMKIVVKSLGGKGSKLHVGIEESVSSLKAKASRKLDFKETEAVKMFYMGKELEDEKSLAIQNVQPNSLVHLVRTKVHLWPWAQKLPGENKSLRPPGAFKKKSDLSTKDGHVFLMEYCEERPLMLSNAGMGANLCTYYQKSSPEDQRGNLLGNQSDTLGNVMILEPGDKSPFLGEIHPGCSQSSIETNMYKAPVFPQRLQSTDYLLVRSPKGKLSLRRIDKIVAVGQQEPRMEVMSPGSKNLQTYLVNRMLVYVYREFSKRGERHSIAADELSFLFSNLTDAIIKRNMKTCAALKVSDQFLTPA</sequence>
<organism evidence="7 8">
    <name type="scientific">Camelina sativa</name>
    <name type="common">False flax</name>
    <name type="synonym">Myagrum sativum</name>
    <dbReference type="NCBI Taxonomy" id="90675"/>
    <lineage>
        <taxon>Eukaryota</taxon>
        <taxon>Viridiplantae</taxon>
        <taxon>Streptophyta</taxon>
        <taxon>Embryophyta</taxon>
        <taxon>Tracheophyta</taxon>
        <taxon>Spermatophyta</taxon>
        <taxon>Magnoliopsida</taxon>
        <taxon>eudicotyledons</taxon>
        <taxon>Gunneridae</taxon>
        <taxon>Pentapetalae</taxon>
        <taxon>rosids</taxon>
        <taxon>malvids</taxon>
        <taxon>Brassicales</taxon>
        <taxon>Brassicaceae</taxon>
        <taxon>Camelineae</taxon>
        <taxon>Camelina</taxon>
    </lineage>
</organism>
<dbReference type="InterPro" id="IPR036741">
    <property type="entry name" value="TAFII-230_TBP-bd_sf"/>
</dbReference>
<protein>
    <submittedName>
        <fullName evidence="8">Transcription initiation factor TFIID subunit 1-like</fullName>
    </submittedName>
</protein>
<dbReference type="PANTHER" id="PTHR13900:SF0">
    <property type="entry name" value="TRANSCRIPTION INITIATION FACTOR TFIID SUBUNIT 1"/>
    <property type="match status" value="1"/>
</dbReference>
<dbReference type="InterPro" id="IPR040240">
    <property type="entry name" value="TAF1"/>
</dbReference>
<name>A0ABM0YJ45_CAMSA</name>
<feature type="region of interest" description="Disordered" evidence="5">
    <location>
        <begin position="73"/>
        <end position="92"/>
    </location>
</feature>
<dbReference type="RefSeq" id="XP_010501740.2">
    <property type="nucleotide sequence ID" value="XM_010503438.2"/>
</dbReference>
<dbReference type="InterPro" id="IPR022591">
    <property type="entry name" value="TAF1_HAT_dom"/>
</dbReference>
<evidence type="ECO:0000256" key="4">
    <source>
        <dbReference type="ARBA" id="ARBA00023242"/>
    </source>
</evidence>
<reference evidence="7" key="1">
    <citation type="journal article" date="2014" name="Nat. Commun.">
        <title>The emerging biofuel crop Camelina sativa retains a highly undifferentiated hexaploid genome structure.</title>
        <authorList>
            <person name="Kagale S."/>
            <person name="Koh C."/>
            <person name="Nixon J."/>
            <person name="Bollina V."/>
            <person name="Clarke W.E."/>
            <person name="Tuteja R."/>
            <person name="Spillane C."/>
            <person name="Robinson S.J."/>
            <person name="Links M.G."/>
            <person name="Clarke C."/>
            <person name="Higgins E.E."/>
            <person name="Huebert T."/>
            <person name="Sharpe A.G."/>
            <person name="Parkin I.A."/>
        </authorList>
    </citation>
    <scope>NUCLEOTIDE SEQUENCE [LARGE SCALE GENOMIC DNA]</scope>
    <source>
        <strain evidence="7">cv. DH55</strain>
    </source>
</reference>
<comment type="subcellular location">
    <subcellularLocation>
        <location evidence="1">Nucleus</location>
    </subcellularLocation>
</comment>
<keyword evidence="7" id="KW-1185">Reference proteome</keyword>
<evidence type="ECO:0000313" key="7">
    <source>
        <dbReference type="Proteomes" id="UP000694864"/>
    </source>
</evidence>
<proteinExistence type="predicted"/>
<reference evidence="8" key="2">
    <citation type="submission" date="2025-08" db="UniProtKB">
        <authorList>
            <consortium name="RefSeq"/>
        </authorList>
    </citation>
    <scope>IDENTIFICATION</scope>
    <source>
        <tissue evidence="8">Leaf</tissue>
    </source>
</reference>
<evidence type="ECO:0000256" key="5">
    <source>
        <dbReference type="SAM" id="MobiDB-lite"/>
    </source>
</evidence>